<dbReference type="EC" id="4.3.3.7" evidence="3"/>
<dbReference type="InterPro" id="IPR013785">
    <property type="entry name" value="Aldolase_TIM"/>
</dbReference>
<comment type="similarity">
    <text evidence="1">Belongs to the DapA family.</text>
</comment>
<dbReference type="AlphaFoldDB" id="A0A7G2JYJ5"/>
<proteinExistence type="inferred from homology"/>
<gene>
    <name evidence="3" type="primary">dapA</name>
    <name evidence="3" type="ORF">HAINFHK1212_0581</name>
</gene>
<feature type="non-terminal residue" evidence="3">
    <location>
        <position position="1"/>
    </location>
</feature>
<accession>A0A7G2JYJ5</accession>
<evidence type="ECO:0000256" key="1">
    <source>
        <dbReference type="ARBA" id="ARBA00007592"/>
    </source>
</evidence>
<dbReference type="GO" id="GO:0005829">
    <property type="term" value="C:cytosol"/>
    <property type="evidence" value="ECO:0007669"/>
    <property type="project" value="TreeGrafter"/>
</dbReference>
<dbReference type="PANTHER" id="PTHR12128:SF66">
    <property type="entry name" value="4-HYDROXY-2-OXOGLUTARATE ALDOLASE, MITOCHONDRIAL"/>
    <property type="match status" value="1"/>
</dbReference>
<organism evidence="3">
    <name type="scientific">Haemophilus influenzae HK1212</name>
    <dbReference type="NCBI Taxonomy" id="456482"/>
    <lineage>
        <taxon>Bacteria</taxon>
        <taxon>Pseudomonadati</taxon>
        <taxon>Pseudomonadota</taxon>
        <taxon>Gammaproteobacteria</taxon>
        <taxon>Pasteurellales</taxon>
        <taxon>Pasteurellaceae</taxon>
        <taxon>Haemophilus</taxon>
    </lineage>
</organism>
<reference evidence="3" key="1">
    <citation type="journal article" date="2010" name="Genomics">
        <title>Tracing phylogenomic events leading to diversity of Haemophilus influenzae and the emergence of Brazilian Purpuric Fever (BPF)-associated clones.</title>
        <authorList>
            <person name="Papazisi L."/>
            <person name="Ratnayake S."/>
            <person name="Remortel B.G."/>
            <person name="Bock G.R."/>
            <person name="Liang W."/>
            <person name="Saeed A.I."/>
            <person name="Liu J."/>
            <person name="Fleischmann R.D."/>
            <person name="Kilian M."/>
            <person name="Peterson S.N."/>
        </authorList>
    </citation>
    <scope>NUCLEOTIDE SEQUENCE [LARGE SCALE GENOMIC DNA]</scope>
    <source>
        <strain evidence="3">HK1212</strain>
    </source>
</reference>
<comment type="caution">
    <text evidence="3">The sequence shown here is derived from an EMBL/GenBank/DDBJ whole genome shotgun (WGS) entry which is preliminary data.</text>
</comment>
<protein>
    <submittedName>
        <fullName evidence="3">Dihydrodipicolinate synthase</fullName>
        <ecNumber evidence="3">4.3.3.7</ecNumber>
    </submittedName>
</protein>
<evidence type="ECO:0000256" key="2">
    <source>
        <dbReference type="ARBA" id="ARBA00023239"/>
    </source>
</evidence>
<sequence>IENIVGIKEATRDVSRIVKIKQLAGKNFIVLSGDDATGLEAIKLGAEGVISVTNNIAAKDMADMCRYALAGDFDKAEEINARLMRLHHDLFIESNPIPVKWAAYRLGLIKSPHLRLPLTTLSKEIQPKVEDALKIAGLL</sequence>
<dbReference type="Pfam" id="PF00701">
    <property type="entry name" value="DHDPS"/>
    <property type="match status" value="1"/>
</dbReference>
<dbReference type="SUPFAM" id="SSF51569">
    <property type="entry name" value="Aldolase"/>
    <property type="match status" value="1"/>
</dbReference>
<dbReference type="InterPro" id="IPR002220">
    <property type="entry name" value="DapA-like"/>
</dbReference>
<name>A0A7G2JYJ5_HAEIF</name>
<dbReference type="EMBL" id="ABFC01000740">
    <property type="protein sequence ID" value="EFA28440.1"/>
    <property type="molecule type" value="Genomic_DNA"/>
</dbReference>
<evidence type="ECO:0000313" key="3">
    <source>
        <dbReference type="EMBL" id="EFA28440.1"/>
    </source>
</evidence>
<dbReference type="Gene3D" id="3.20.20.70">
    <property type="entry name" value="Aldolase class I"/>
    <property type="match status" value="1"/>
</dbReference>
<dbReference type="PANTHER" id="PTHR12128">
    <property type="entry name" value="DIHYDRODIPICOLINATE SYNTHASE"/>
    <property type="match status" value="1"/>
</dbReference>
<dbReference type="GO" id="GO:0008840">
    <property type="term" value="F:4-hydroxy-tetrahydrodipicolinate synthase activity"/>
    <property type="evidence" value="ECO:0007669"/>
    <property type="project" value="UniProtKB-EC"/>
</dbReference>
<keyword evidence="2 3" id="KW-0456">Lyase</keyword>